<comment type="caution">
    <text evidence="1">The sequence shown here is derived from an EMBL/GenBank/DDBJ whole genome shotgun (WGS) entry which is preliminary data.</text>
</comment>
<organism evidence="1 2">
    <name type="scientific">Nepenthes gracilis</name>
    <name type="common">Slender pitcher plant</name>
    <dbReference type="NCBI Taxonomy" id="150966"/>
    <lineage>
        <taxon>Eukaryota</taxon>
        <taxon>Viridiplantae</taxon>
        <taxon>Streptophyta</taxon>
        <taxon>Embryophyta</taxon>
        <taxon>Tracheophyta</taxon>
        <taxon>Spermatophyta</taxon>
        <taxon>Magnoliopsida</taxon>
        <taxon>eudicotyledons</taxon>
        <taxon>Gunneridae</taxon>
        <taxon>Pentapetalae</taxon>
        <taxon>Caryophyllales</taxon>
        <taxon>Nepenthaceae</taxon>
        <taxon>Nepenthes</taxon>
    </lineage>
</organism>
<dbReference type="PANTHER" id="PTHR19288">
    <property type="entry name" value="4-NITROPHENYLPHOSPHATASE-RELATED"/>
    <property type="match status" value="1"/>
</dbReference>
<dbReference type="Pfam" id="PF13344">
    <property type="entry name" value="Hydrolase_6"/>
    <property type="match status" value="1"/>
</dbReference>
<protein>
    <recommendedName>
        <fullName evidence="3">Phosphoglycolate phosphatase</fullName>
    </recommendedName>
</protein>
<proteinExistence type="predicted"/>
<gene>
    <name evidence="1" type="ORF">Nepgr_001794</name>
</gene>
<name>A0AAD3P329_NEPGR</name>
<dbReference type="GO" id="GO:0005737">
    <property type="term" value="C:cytoplasm"/>
    <property type="evidence" value="ECO:0007669"/>
    <property type="project" value="TreeGrafter"/>
</dbReference>
<sequence>MQMNLNFKLLMLNGISYHPKPSPQFPTLQSHGHRFFRMASNFVSTRASTQPLKNAGELIDSMETFILDCDGVLWKGDKLIDGVPKTLDMLRSKGKRLIFVTNNSRKSRRQHKKKFDSLGISISEDDIFPSYFAAASYLKSINFSKHKKVYVIGEDGIFEELELAGFQCLGGPVYFEKNKDIS</sequence>
<dbReference type="FunFam" id="3.40.50.1000:FF:000447">
    <property type="match status" value="1"/>
</dbReference>
<dbReference type="InterPro" id="IPR006357">
    <property type="entry name" value="HAD-SF_hydro_IIA"/>
</dbReference>
<dbReference type="SUPFAM" id="SSF56784">
    <property type="entry name" value="HAD-like"/>
    <property type="match status" value="1"/>
</dbReference>
<dbReference type="AlphaFoldDB" id="A0AAD3P329"/>
<dbReference type="EMBL" id="BSYO01000001">
    <property type="protein sequence ID" value="GMG99954.1"/>
    <property type="molecule type" value="Genomic_DNA"/>
</dbReference>
<dbReference type="InterPro" id="IPR036412">
    <property type="entry name" value="HAD-like_sf"/>
</dbReference>
<evidence type="ECO:0008006" key="3">
    <source>
        <dbReference type="Google" id="ProtNLM"/>
    </source>
</evidence>
<dbReference type="Gene3D" id="3.40.50.1000">
    <property type="entry name" value="HAD superfamily/HAD-like"/>
    <property type="match status" value="1"/>
</dbReference>
<dbReference type="Proteomes" id="UP001279734">
    <property type="component" value="Unassembled WGS sequence"/>
</dbReference>
<dbReference type="GO" id="GO:0016791">
    <property type="term" value="F:phosphatase activity"/>
    <property type="evidence" value="ECO:0007669"/>
    <property type="project" value="TreeGrafter"/>
</dbReference>
<evidence type="ECO:0000313" key="1">
    <source>
        <dbReference type="EMBL" id="GMG99954.1"/>
    </source>
</evidence>
<evidence type="ECO:0000313" key="2">
    <source>
        <dbReference type="Proteomes" id="UP001279734"/>
    </source>
</evidence>
<keyword evidence="2" id="KW-1185">Reference proteome</keyword>
<dbReference type="InterPro" id="IPR023214">
    <property type="entry name" value="HAD_sf"/>
</dbReference>
<dbReference type="PANTHER" id="PTHR19288:SF46">
    <property type="entry name" value="HALOACID DEHALOGENASE-LIKE HYDROLASE DOMAIN-CONTAINING PROTEIN 2"/>
    <property type="match status" value="1"/>
</dbReference>
<accession>A0AAD3P329</accession>
<reference evidence="1" key="1">
    <citation type="submission" date="2023-05" db="EMBL/GenBank/DDBJ databases">
        <title>Nepenthes gracilis genome sequencing.</title>
        <authorList>
            <person name="Fukushima K."/>
        </authorList>
    </citation>
    <scope>NUCLEOTIDE SEQUENCE</scope>
    <source>
        <strain evidence="1">SING2019-196</strain>
    </source>
</reference>